<dbReference type="CDD" id="cd02440">
    <property type="entry name" value="AdoMet_MTases"/>
    <property type="match status" value="1"/>
</dbReference>
<dbReference type="InterPro" id="IPR029063">
    <property type="entry name" value="SAM-dependent_MTases_sf"/>
</dbReference>
<protein>
    <recommendedName>
        <fullName evidence="3">Methyltransferase domain-containing protein</fullName>
    </recommendedName>
</protein>
<name>A0ABR4F5X5_9PEZI</name>
<sequence>MSSFWHSVPGATLGHWLADVRTRSTAAGTAIYGPLVLGFIYDSLVLGLYCSFVWRCPAVVLEHFYRIMINGAARRRGPNKPGTEAQVRILDIGVATGYYLAKTKLPENTLVTLVDLNPNCLEYASTRCRQAHGDLDNLDVETVCGDFLAAKSDPSSIHSLLSPECRGNKEYDVIFTSFLLHCLPGPPERKAKTLAELSHFVEPASGVLCGATILGQDSREACHSLAGRLILFWHNLLGWFDNGNDDTEVFVQALESAFETVSCQVIGAVLLFEARCPRRMGKA</sequence>
<dbReference type="SUPFAM" id="SSF53335">
    <property type="entry name" value="S-adenosyl-L-methionine-dependent methyltransferases"/>
    <property type="match status" value="1"/>
</dbReference>
<evidence type="ECO:0000313" key="1">
    <source>
        <dbReference type="EMBL" id="KAL2290049.1"/>
    </source>
</evidence>
<keyword evidence="2" id="KW-1185">Reference proteome</keyword>
<comment type="caution">
    <text evidence="1">The sequence shown here is derived from an EMBL/GenBank/DDBJ whole genome shotgun (WGS) entry which is preliminary data.</text>
</comment>
<evidence type="ECO:0008006" key="3">
    <source>
        <dbReference type="Google" id="ProtNLM"/>
    </source>
</evidence>
<dbReference type="EMBL" id="JBAWTH010000010">
    <property type="protein sequence ID" value="KAL2290049.1"/>
    <property type="molecule type" value="Genomic_DNA"/>
</dbReference>
<dbReference type="Gene3D" id="3.40.50.150">
    <property type="entry name" value="Vaccinia Virus protein VP39"/>
    <property type="match status" value="1"/>
</dbReference>
<accession>A0ABR4F5X5</accession>
<gene>
    <name evidence="1" type="ORF">FJTKL_00577</name>
</gene>
<dbReference type="Proteomes" id="UP001600888">
    <property type="component" value="Unassembled WGS sequence"/>
</dbReference>
<reference evidence="1 2" key="1">
    <citation type="submission" date="2024-03" db="EMBL/GenBank/DDBJ databases">
        <title>A high-quality draft genome sequence of Diaporthe vaccinii, a causative agent of upright dieback and viscid rot disease in cranberry plants.</title>
        <authorList>
            <person name="Sarrasin M."/>
            <person name="Lang B.F."/>
            <person name="Burger G."/>
        </authorList>
    </citation>
    <scope>NUCLEOTIDE SEQUENCE [LARGE SCALE GENOMIC DNA]</scope>
    <source>
        <strain evidence="1 2">IS7</strain>
    </source>
</reference>
<evidence type="ECO:0000313" key="2">
    <source>
        <dbReference type="Proteomes" id="UP001600888"/>
    </source>
</evidence>
<proteinExistence type="predicted"/>
<organism evidence="1 2">
    <name type="scientific">Diaporthe vaccinii</name>
    <dbReference type="NCBI Taxonomy" id="105482"/>
    <lineage>
        <taxon>Eukaryota</taxon>
        <taxon>Fungi</taxon>
        <taxon>Dikarya</taxon>
        <taxon>Ascomycota</taxon>
        <taxon>Pezizomycotina</taxon>
        <taxon>Sordariomycetes</taxon>
        <taxon>Sordariomycetidae</taxon>
        <taxon>Diaporthales</taxon>
        <taxon>Diaporthaceae</taxon>
        <taxon>Diaporthe</taxon>
        <taxon>Diaporthe eres species complex</taxon>
    </lineage>
</organism>